<organism evidence="1 2">
    <name type="scientific">Erysiphe pulchra</name>
    <dbReference type="NCBI Taxonomy" id="225359"/>
    <lineage>
        <taxon>Eukaryota</taxon>
        <taxon>Fungi</taxon>
        <taxon>Dikarya</taxon>
        <taxon>Ascomycota</taxon>
        <taxon>Pezizomycotina</taxon>
        <taxon>Leotiomycetes</taxon>
        <taxon>Erysiphales</taxon>
        <taxon>Erysiphaceae</taxon>
        <taxon>Erysiphe</taxon>
    </lineage>
</organism>
<accession>A0A2S4PU37</accession>
<dbReference type="EMBL" id="PEDP01000566">
    <property type="protein sequence ID" value="POS85555.1"/>
    <property type="molecule type" value="Genomic_DNA"/>
</dbReference>
<dbReference type="SMART" id="SM00855">
    <property type="entry name" value="PGAM"/>
    <property type="match status" value="1"/>
</dbReference>
<evidence type="ECO:0000313" key="1">
    <source>
        <dbReference type="EMBL" id="POS85555.1"/>
    </source>
</evidence>
<dbReference type="GO" id="GO:0005737">
    <property type="term" value="C:cytoplasm"/>
    <property type="evidence" value="ECO:0007669"/>
    <property type="project" value="TreeGrafter"/>
</dbReference>
<evidence type="ECO:0008006" key="3">
    <source>
        <dbReference type="Google" id="ProtNLM"/>
    </source>
</evidence>
<reference evidence="1 2" key="1">
    <citation type="submission" date="2017-10" db="EMBL/GenBank/DDBJ databases">
        <title>Development of genomic resources for the powdery mildew, Erysiphe pulchra.</title>
        <authorList>
            <person name="Wadl P.A."/>
            <person name="Mack B.M."/>
            <person name="Moore G."/>
            <person name="Beltz S.B."/>
        </authorList>
    </citation>
    <scope>NUCLEOTIDE SEQUENCE [LARGE SCALE GENOMIC DNA]</scope>
    <source>
        <strain evidence="1">Cflorida</strain>
    </source>
</reference>
<dbReference type="GO" id="GO:0016791">
    <property type="term" value="F:phosphatase activity"/>
    <property type="evidence" value="ECO:0007669"/>
    <property type="project" value="TreeGrafter"/>
</dbReference>
<evidence type="ECO:0000313" key="2">
    <source>
        <dbReference type="Proteomes" id="UP000237438"/>
    </source>
</evidence>
<keyword evidence="2" id="KW-1185">Reference proteome</keyword>
<dbReference type="PANTHER" id="PTHR48100">
    <property type="entry name" value="BROAD-SPECIFICITY PHOSPHATASE YOR283W-RELATED"/>
    <property type="match status" value="1"/>
</dbReference>
<dbReference type="SUPFAM" id="SSF53254">
    <property type="entry name" value="Phosphoglycerate mutase-like"/>
    <property type="match status" value="1"/>
</dbReference>
<dbReference type="Gene3D" id="3.40.50.1240">
    <property type="entry name" value="Phosphoglycerate mutase-like"/>
    <property type="match status" value="1"/>
</dbReference>
<dbReference type="OrthoDB" id="496981at2759"/>
<dbReference type="Pfam" id="PF00300">
    <property type="entry name" value="His_Phos_1"/>
    <property type="match status" value="1"/>
</dbReference>
<feature type="non-terminal residue" evidence="1">
    <location>
        <position position="323"/>
    </location>
</feature>
<dbReference type="InterPro" id="IPR013078">
    <property type="entry name" value="His_Pase_superF_clade-1"/>
</dbReference>
<protein>
    <recommendedName>
        <fullName evidence="3">Phosphoglycerate mutase-like protein</fullName>
    </recommendedName>
</protein>
<dbReference type="InterPro" id="IPR050275">
    <property type="entry name" value="PGM_Phosphatase"/>
</dbReference>
<dbReference type="CDD" id="cd07067">
    <property type="entry name" value="HP_PGM_like"/>
    <property type="match status" value="1"/>
</dbReference>
<gene>
    <name evidence="1" type="ORF">EPUL_003842</name>
</gene>
<dbReference type="InterPro" id="IPR029033">
    <property type="entry name" value="His_PPase_superfam"/>
</dbReference>
<comment type="caution">
    <text evidence="1">The sequence shown here is derived from an EMBL/GenBank/DDBJ whole genome shotgun (WGS) entry which is preliminary data.</text>
</comment>
<dbReference type="Proteomes" id="UP000237438">
    <property type="component" value="Unassembled WGS sequence"/>
</dbReference>
<name>A0A2S4PU37_9PEZI</name>
<dbReference type="AlphaFoldDB" id="A0A2S4PU37"/>
<proteinExistence type="predicted"/>
<dbReference type="PANTHER" id="PTHR48100:SF1">
    <property type="entry name" value="HISTIDINE PHOSPHATASE FAMILY PROTEIN-RELATED"/>
    <property type="match status" value="1"/>
</dbReference>
<sequence>MNSTSSSASEHLELSTVTGYFQQDDPSTDAESFDFTKNNFGLIERSYESDASFDPDLKMTQWQRFEAEIFHLNSLDKPKTQYKVLYMGRHGEGYHNVAEAFYGTKAWDCYWSLQNGNETINWLDAELTPLGVSQAQSANKFWTRMIEMEKIPIPEVYYVSPLLRCQQTAWNTFFGLSLPAEKPFKPVIKELLRECIGVHTCDKRSSRTEIQARYPDWIFEDGFTEMDELWSSTLRETNEAIDQRTKVALDEILLNDKDTFISISTHSGQIGSALRVLGHREFKLNTGQVIPVIVKINRVPGPPPPVKKAFWFMPEICPSPPGT</sequence>